<keyword evidence="2" id="KW-0326">Glycosidase</keyword>
<dbReference type="Proteomes" id="UP001164706">
    <property type="component" value="Chromosome"/>
</dbReference>
<reference evidence="6" key="1">
    <citation type="submission" date="2022-11" db="EMBL/GenBank/DDBJ databases">
        <title>Description of Microcella daejonensis nov. sp, isolated from riverside soil.</title>
        <authorList>
            <person name="Molina K.M."/>
            <person name="Kim S.B."/>
        </authorList>
    </citation>
    <scope>NUCLEOTIDE SEQUENCE</scope>
    <source>
        <strain evidence="6">MMS21-STM12</strain>
    </source>
</reference>
<dbReference type="CDD" id="cd00063">
    <property type="entry name" value="FN3"/>
    <property type="match status" value="2"/>
</dbReference>
<dbReference type="InterPro" id="IPR003961">
    <property type="entry name" value="FN3_dom"/>
</dbReference>
<evidence type="ECO:0000313" key="7">
    <source>
        <dbReference type="Proteomes" id="UP001164706"/>
    </source>
</evidence>
<dbReference type="GO" id="GO:0016798">
    <property type="term" value="F:hydrolase activity, acting on glycosyl bonds"/>
    <property type="evidence" value="ECO:0007669"/>
    <property type="project" value="UniProtKB-KW"/>
</dbReference>
<dbReference type="Gene3D" id="2.60.40.2810">
    <property type="match status" value="1"/>
</dbReference>
<accession>A0A9E8S980</accession>
<feature type="region of interest" description="Disordered" evidence="4">
    <location>
        <begin position="1727"/>
        <end position="1760"/>
    </location>
</feature>
<dbReference type="Pfam" id="PF17963">
    <property type="entry name" value="Big_9"/>
    <property type="match status" value="6"/>
</dbReference>
<evidence type="ECO:0000259" key="5">
    <source>
        <dbReference type="PROSITE" id="PS50853"/>
    </source>
</evidence>
<dbReference type="PANTHER" id="PTHR13817">
    <property type="entry name" value="TITIN"/>
    <property type="match status" value="1"/>
</dbReference>
<proteinExistence type="predicted"/>
<keyword evidence="2" id="KW-0378">Hydrolase</keyword>
<sequence length="1836" mass="190614">MGVFSGAKRTRASIASTTALALVIAVPTVLAVLHEGFPVSEVDLDARIVWVTNGEEQLAGRLNRQIEALNAAVPTVTGQADVLQNGEAVVLHDPSLGTVETINPSYTTLESLTEIPVGAEVALGGTTLAVHDPASGEVWVTDIANGIVLDVLSEEPAVELGRGGHVAVSVDGTAFASDPESDELHTIAAPGAEPATAAFGPIGEHQLSAVGETAVALDTEASALVVAGRGPVELPEAGLRVQQAGAEHEAALVATATGLLSIPLGGGDIATIDGEVDAPAASPDDVAAPVRLDGCAHGAWSGSARYAFSCADGRVGVEDLSRPTSGNRLEFRVNRSVIALNNLTTGDSWLVDSNMALVQNWDEVTPPEQEQTEEGDEKSATQSFEDTLAERTDQNRPPLARDDQFGVRPGSSTVLPVLDNDSDPDGDVLTVSDTSGIPESWGALSAIDGGRALQLTPAPEARGTVTFRYTITDGRPGGVAEAQVQVTLRPDDLNEPPRSVRSAAVTIEQGQTIEYNVLADWIDPDGDDILLVAAAPSGNDIVSSSPDGLLSFEHRSGQLGITEVPFTVGDGRAEASGVLTIDVKAAGTVDPVGTADFATTYVGEPVVVEPLLNDLSPSGAPLELRGVEAITEGIEPVATLDRGTVTVSAEAAGVYYVVYTLGAGAADSVGLIRIDVLESPENDLPPVAVKDVAFLRPGQPTSVSVLANDVSPGGRVMAVQSVDTSTVDPGISVEVLGNQVIRVTASTAVTEQTQFTYTISDGLGTSTAGVTVIPLPPLVKHQPPIAVDDPVTVRSRDIVAVDVLDNDRHPDGSRIELAPDLLDLENVGGLAFVSGDQVRYQAPQEPGVYSVGYRIVDDFGESATAQVRVTVVAADAADNREPIPVPVTGRVIAGSTTTIDIPLDRIDPDGDSTVLVGLTSAPFLGRVVSTTSTSITYEAFAGSRGTDEFRYRVQDTFGLTAIGTVRIGVVPPPEQLLPPNAVDDRAVVRPGRTATVPVLANDSDPGGRSISLSDIVEVDRGLEAEIDRTQIVVTAPEEEGTYTLRYQIANDARGVDTAFVQVEVRADAEILPPTAIDHVLEPADVIGEDAVEVDVREGATNPGGRIDDLVVSIEGPNADAATVLDDGTIAVRAEQFRIAIAYRLTNELDELSAQAFIIVPPAAGAEETFPPPYLDPALPEQIIEMNGSGEWDLEDILIVPSGQPAIITSPATVSATNGSGGELVVDADTLQYAPFTDYRGAASLSFEVTDGESADDPTGRTALITLPITVGDPDFRDAPPTFTPQNVTIEAGEEPVTIDLRDSTGHPNPAIIAEVDYSGPTGGTAAIDARLSGSQFTVSSPRGTQPGTVGTFEVSLQYGEFTVPGTVTVTTVSSTRPLAQPAEDRAVAQRGDSATVNVLANDFNPFAASGEPLTLESASITNSASGARVSLDRASGEITVDAVSSFIGDVAVVYVVGDATEDPARQVQGSFIVTVEDRPDRPGAPAIVTEGDGSVTISFQPPASNGNPNDSYVIKWGGEQRTVAQAGQHTIEGLANGQDYTFRVGAHNVHGWSEDSAASATARPFGAPAAPASASISATSNGNGNVTVSWSAGANNGRPITNYRVTLSDGQIVELGNVTSYTFAGKTVGTAYSARVEARNARDWSPATATAGSATPTPGRPGGISSSDITTSAVTFRWDPAPGQVGQYEYRFNGGGWQTTGANNREARFTGGNASQQVTIDVRTLTNGSRGEIRSGSARLADPPTPPPSPSLALRGSGDPPGTGRYYYVTARNFAPGTQIQLVCSDTPGNEFSGPYARTIDGNGSWEGELPCYSGFGDYRVRDTVTNTSSPLVSQW</sequence>
<keyword evidence="3" id="KW-0624">Polysaccharide degradation</keyword>
<protein>
    <submittedName>
        <fullName evidence="6">Ig-like domain-containing protein</fullName>
    </submittedName>
</protein>
<dbReference type="SMART" id="SM00060">
    <property type="entry name" value="FN3"/>
    <property type="match status" value="3"/>
</dbReference>
<feature type="compositionally biased region" description="Basic and acidic residues" evidence="4">
    <location>
        <begin position="388"/>
        <end position="405"/>
    </location>
</feature>
<evidence type="ECO:0000256" key="2">
    <source>
        <dbReference type="ARBA" id="ARBA00023295"/>
    </source>
</evidence>
<keyword evidence="1" id="KW-0677">Repeat</keyword>
<dbReference type="Pfam" id="PF00041">
    <property type="entry name" value="fn3"/>
    <property type="match status" value="2"/>
</dbReference>
<evidence type="ECO:0000256" key="4">
    <source>
        <dbReference type="SAM" id="MobiDB-lite"/>
    </source>
</evidence>
<name>A0A9E8S980_9MICO</name>
<feature type="region of interest" description="Disordered" evidence="4">
    <location>
        <begin position="388"/>
        <end position="424"/>
    </location>
</feature>
<feature type="region of interest" description="Disordered" evidence="4">
    <location>
        <begin position="1639"/>
        <end position="1665"/>
    </location>
</feature>
<evidence type="ECO:0000256" key="3">
    <source>
        <dbReference type="ARBA" id="ARBA00023326"/>
    </source>
</evidence>
<organism evidence="6 7">
    <name type="scientific">Microcella daejeonensis</name>
    <dbReference type="NCBI Taxonomy" id="2994971"/>
    <lineage>
        <taxon>Bacteria</taxon>
        <taxon>Bacillati</taxon>
        <taxon>Actinomycetota</taxon>
        <taxon>Actinomycetes</taxon>
        <taxon>Micrococcales</taxon>
        <taxon>Microbacteriaceae</taxon>
        <taxon>Microcella</taxon>
    </lineage>
</organism>
<evidence type="ECO:0000313" key="6">
    <source>
        <dbReference type="EMBL" id="WAB81709.1"/>
    </source>
</evidence>
<dbReference type="InterPro" id="IPR013783">
    <property type="entry name" value="Ig-like_fold"/>
</dbReference>
<dbReference type="PANTHER" id="PTHR13817:SF73">
    <property type="entry name" value="FIBRONECTIN TYPE-III DOMAIN-CONTAINING PROTEIN"/>
    <property type="match status" value="1"/>
</dbReference>
<dbReference type="InterPro" id="IPR036116">
    <property type="entry name" value="FN3_sf"/>
</dbReference>
<keyword evidence="3" id="KW-0119">Carbohydrate metabolism</keyword>
<dbReference type="NCBIfam" id="NF012211">
    <property type="entry name" value="tand_rpt_95"/>
    <property type="match status" value="1"/>
</dbReference>
<dbReference type="GO" id="GO:0000272">
    <property type="term" value="P:polysaccharide catabolic process"/>
    <property type="evidence" value="ECO:0007669"/>
    <property type="project" value="UniProtKB-KW"/>
</dbReference>
<dbReference type="RefSeq" id="WP_267781497.1">
    <property type="nucleotide sequence ID" value="NZ_CP113089.1"/>
</dbReference>
<dbReference type="SUPFAM" id="SSF63825">
    <property type="entry name" value="YWTD domain"/>
    <property type="match status" value="1"/>
</dbReference>
<dbReference type="KEGG" id="mdb:OVN18_01430"/>
<dbReference type="EMBL" id="CP113089">
    <property type="protein sequence ID" value="WAB81709.1"/>
    <property type="molecule type" value="Genomic_DNA"/>
</dbReference>
<dbReference type="SUPFAM" id="SSF49265">
    <property type="entry name" value="Fibronectin type III"/>
    <property type="match status" value="2"/>
</dbReference>
<gene>
    <name evidence="6" type="ORF">OVN18_01430</name>
</gene>
<dbReference type="Gene3D" id="2.60.40.10">
    <property type="entry name" value="Immunoglobulins"/>
    <property type="match status" value="2"/>
</dbReference>
<dbReference type="PROSITE" id="PS50853">
    <property type="entry name" value="FN3"/>
    <property type="match status" value="2"/>
</dbReference>
<feature type="compositionally biased region" description="Low complexity" evidence="4">
    <location>
        <begin position="1645"/>
        <end position="1657"/>
    </location>
</feature>
<feature type="domain" description="Fibronectin type-III" evidence="5">
    <location>
        <begin position="1481"/>
        <end position="1568"/>
    </location>
</feature>
<feature type="domain" description="Fibronectin type-III" evidence="5">
    <location>
        <begin position="1570"/>
        <end position="1660"/>
    </location>
</feature>
<keyword evidence="7" id="KW-1185">Reference proteome</keyword>
<evidence type="ECO:0000256" key="1">
    <source>
        <dbReference type="ARBA" id="ARBA00022737"/>
    </source>
</evidence>
<dbReference type="InterPro" id="IPR050964">
    <property type="entry name" value="Striated_Muscle_Regulatory"/>
</dbReference>